<proteinExistence type="predicted"/>
<keyword evidence="1" id="KW-0472">Membrane</keyword>
<name>A0AAU7D439_9BACT</name>
<feature type="transmembrane region" description="Helical" evidence="1">
    <location>
        <begin position="392"/>
        <end position="412"/>
    </location>
</feature>
<protein>
    <recommendedName>
        <fullName evidence="4">Glycosyltransferase RgtA/B/C/D-like domain-containing protein</fullName>
    </recommendedName>
</protein>
<accession>A0AAU7CV43</accession>
<feature type="transmembrane region" description="Helical" evidence="1">
    <location>
        <begin position="6"/>
        <end position="29"/>
    </location>
</feature>
<sequence length="635" mass="69719">MNTTILLQFAVAILWCVGLFAAISGYGGLLLRLFGVRRPAIALAAVSGFSVVILLGGILNLLHAITVPVLVGFSIIGILALLLLRLADKPTAKRESYSHANTHLKLKLLLLFFAIVFALRLAATVHTAYYQQEDDYNFYLAAPEKMLQLHEYAPDPFSERRIMASVGGNYFLQTLVLTELPLEDVQMADRALGLLLLAVVAFGLADEFDLTPLQQAALAVFVLITPQLQFNLTFVLLPSALFFGLVYLASNRSSLADHPNLQALLLGMTTAAIASTKSTYLPHGVLFVLCIAILVLSRRGLAAGLRTLLIGAAGCLLVLAPWMIAQHATSGTYFYPLLGKGFHYSSYGLYPPPSGFNPKIILHKVLPFNLPLLVILLLEWFWGEDDEQTRAIVALTAATLVASIFVGIATGGDSVRRYNYPAIVPSILLLFVVFSRRVNHLPQAQKWRLLQACSAVLAVATAFYIGMNSWTHEYRRTAENLHATFSSYSIAPVALHLQYAAMESAIPTDAAAIVTVDDTFLLDYRTHHLDIADFPGAASLPPGWPGRSDGEALARYLLSHNIRYLAHSYSEDDAEQSHLISVMQDKSITQWIRSEDEITLDSHRQYSELARTRRHLYDDGSIYVLDLATPAAPAS</sequence>
<feature type="transmembrane region" description="Helical" evidence="1">
    <location>
        <begin position="108"/>
        <end position="130"/>
    </location>
</feature>
<feature type="transmembrane region" description="Helical" evidence="1">
    <location>
        <begin position="360"/>
        <end position="380"/>
    </location>
</feature>
<feature type="transmembrane region" description="Helical" evidence="1">
    <location>
        <begin position="418"/>
        <end position="435"/>
    </location>
</feature>
<keyword evidence="1" id="KW-1133">Transmembrane helix</keyword>
<feature type="transmembrane region" description="Helical" evidence="1">
    <location>
        <begin position="187"/>
        <end position="205"/>
    </location>
</feature>
<dbReference type="AlphaFoldDB" id="A0AAU7D439"/>
<reference evidence="3" key="1">
    <citation type="submission" date="2023-03" db="EMBL/GenBank/DDBJ databases">
        <title>Edaphobacter sp.</title>
        <authorList>
            <person name="Huber K.J."/>
            <person name="Papendorf J."/>
            <person name="Pilke C."/>
            <person name="Bunk B."/>
            <person name="Sproeer C."/>
            <person name="Pester M."/>
        </authorList>
    </citation>
    <scope>NUCLEOTIDE SEQUENCE</scope>
    <source>
        <strain evidence="2">DSM 109919</strain>
        <strain evidence="3">DSM 109920</strain>
    </source>
</reference>
<dbReference type="EMBL" id="CP121194">
    <property type="protein sequence ID" value="XBH09502.1"/>
    <property type="molecule type" value="Genomic_DNA"/>
</dbReference>
<dbReference type="RefSeq" id="WP_348267012.1">
    <property type="nucleotide sequence ID" value="NZ_CP121194.1"/>
</dbReference>
<feature type="transmembrane region" description="Helical" evidence="1">
    <location>
        <begin position="308"/>
        <end position="325"/>
    </location>
</feature>
<evidence type="ECO:0000256" key="1">
    <source>
        <dbReference type="SAM" id="Phobius"/>
    </source>
</evidence>
<keyword evidence="1" id="KW-0812">Transmembrane</keyword>
<evidence type="ECO:0000313" key="2">
    <source>
        <dbReference type="EMBL" id="XBH09502.1"/>
    </source>
</evidence>
<dbReference type="EMBL" id="CP121195">
    <property type="protein sequence ID" value="XBH12787.1"/>
    <property type="molecule type" value="Genomic_DNA"/>
</dbReference>
<feature type="transmembrane region" description="Helical" evidence="1">
    <location>
        <begin position="217"/>
        <end position="250"/>
    </location>
</feature>
<organism evidence="3">
    <name type="scientific">Edaphobacter paludis</name>
    <dbReference type="NCBI Taxonomy" id="3035702"/>
    <lineage>
        <taxon>Bacteria</taxon>
        <taxon>Pseudomonadati</taxon>
        <taxon>Acidobacteriota</taxon>
        <taxon>Terriglobia</taxon>
        <taxon>Terriglobales</taxon>
        <taxon>Acidobacteriaceae</taxon>
        <taxon>Edaphobacter</taxon>
    </lineage>
</organism>
<gene>
    <name evidence="2" type="ORF">P4G45_13550</name>
    <name evidence="3" type="ORF">P8936_13960</name>
</gene>
<dbReference type="KEGG" id="epl:P4G45_13550"/>
<evidence type="ECO:0008006" key="4">
    <source>
        <dbReference type="Google" id="ProtNLM"/>
    </source>
</evidence>
<accession>A0AAU7D439</accession>
<evidence type="ECO:0000313" key="3">
    <source>
        <dbReference type="EMBL" id="XBH12787.1"/>
    </source>
</evidence>
<feature type="transmembrane region" description="Helical" evidence="1">
    <location>
        <begin position="447"/>
        <end position="467"/>
    </location>
</feature>
<feature type="transmembrane region" description="Helical" evidence="1">
    <location>
        <begin position="65"/>
        <end position="87"/>
    </location>
</feature>
<feature type="transmembrane region" description="Helical" evidence="1">
    <location>
        <begin position="280"/>
        <end position="296"/>
    </location>
</feature>
<feature type="transmembrane region" description="Helical" evidence="1">
    <location>
        <begin position="41"/>
        <end position="59"/>
    </location>
</feature>